<feature type="signal peptide" evidence="1">
    <location>
        <begin position="1"/>
        <end position="25"/>
    </location>
</feature>
<dbReference type="AlphaFoldDB" id="A0A699ZER0"/>
<evidence type="ECO:0008006" key="4">
    <source>
        <dbReference type="Google" id="ProtNLM"/>
    </source>
</evidence>
<evidence type="ECO:0000256" key="1">
    <source>
        <dbReference type="SAM" id="SignalP"/>
    </source>
</evidence>
<proteinExistence type="predicted"/>
<comment type="caution">
    <text evidence="2">The sequence shown here is derived from an EMBL/GenBank/DDBJ whole genome shotgun (WGS) entry which is preliminary data.</text>
</comment>
<feature type="chain" id="PRO_5025566481" description="LITAF domain-containing protein" evidence="1">
    <location>
        <begin position="26"/>
        <end position="167"/>
    </location>
</feature>
<keyword evidence="3" id="KW-1185">Reference proteome</keyword>
<organism evidence="2 3">
    <name type="scientific">Haematococcus lacustris</name>
    <name type="common">Green alga</name>
    <name type="synonym">Haematococcus pluvialis</name>
    <dbReference type="NCBI Taxonomy" id="44745"/>
    <lineage>
        <taxon>Eukaryota</taxon>
        <taxon>Viridiplantae</taxon>
        <taxon>Chlorophyta</taxon>
        <taxon>core chlorophytes</taxon>
        <taxon>Chlorophyceae</taxon>
        <taxon>CS clade</taxon>
        <taxon>Chlamydomonadales</taxon>
        <taxon>Haematococcaceae</taxon>
        <taxon>Haematococcus</taxon>
    </lineage>
</organism>
<accession>A0A699ZER0</accession>
<dbReference type="EMBL" id="BLLF01001138">
    <property type="protein sequence ID" value="GFH17374.1"/>
    <property type="molecule type" value="Genomic_DNA"/>
</dbReference>
<reference evidence="2 3" key="1">
    <citation type="submission" date="2020-02" db="EMBL/GenBank/DDBJ databases">
        <title>Draft genome sequence of Haematococcus lacustris strain NIES-144.</title>
        <authorList>
            <person name="Morimoto D."/>
            <person name="Nakagawa S."/>
            <person name="Yoshida T."/>
            <person name="Sawayama S."/>
        </authorList>
    </citation>
    <scope>NUCLEOTIDE SEQUENCE [LARGE SCALE GENOMIC DNA]</scope>
    <source>
        <strain evidence="2 3">NIES-144</strain>
    </source>
</reference>
<sequence>MSISWIPRGGQGAAAALILVNPASALKQAAQAEDYAVSESRSLLQNQPDSSSVAHPPIVFGTVHSEEEAPMPELLKRPADLKEVPAAYDQWPGESIKVACPHCGVWMTTSIEAETGASTHITAQTAMTELACTTRASHVGKEWVAAPCVECTLSTSRKDILCPYKEA</sequence>
<dbReference type="Proteomes" id="UP000485058">
    <property type="component" value="Unassembled WGS sequence"/>
</dbReference>
<evidence type="ECO:0000313" key="3">
    <source>
        <dbReference type="Proteomes" id="UP000485058"/>
    </source>
</evidence>
<evidence type="ECO:0000313" key="2">
    <source>
        <dbReference type="EMBL" id="GFH17374.1"/>
    </source>
</evidence>
<name>A0A699ZER0_HAELA</name>
<keyword evidence="1" id="KW-0732">Signal</keyword>
<protein>
    <recommendedName>
        <fullName evidence="4">LITAF domain-containing protein</fullName>
    </recommendedName>
</protein>
<gene>
    <name evidence="2" type="ORF">HaLaN_13999</name>
</gene>